<dbReference type="Gene3D" id="1.20.1280.50">
    <property type="match status" value="1"/>
</dbReference>
<organism evidence="2 3">
    <name type="scientific">Mycena metata</name>
    <dbReference type="NCBI Taxonomy" id="1033252"/>
    <lineage>
        <taxon>Eukaryota</taxon>
        <taxon>Fungi</taxon>
        <taxon>Dikarya</taxon>
        <taxon>Basidiomycota</taxon>
        <taxon>Agaricomycotina</taxon>
        <taxon>Agaricomycetes</taxon>
        <taxon>Agaricomycetidae</taxon>
        <taxon>Agaricales</taxon>
        <taxon>Marasmiineae</taxon>
        <taxon>Mycenaceae</taxon>
        <taxon>Mycena</taxon>
    </lineage>
</organism>
<dbReference type="PANTHER" id="PTHR38926">
    <property type="entry name" value="F-BOX DOMAIN CONTAINING PROTEIN, EXPRESSED"/>
    <property type="match status" value="1"/>
</dbReference>
<evidence type="ECO:0000313" key="2">
    <source>
        <dbReference type="EMBL" id="KAJ7774970.1"/>
    </source>
</evidence>
<protein>
    <recommendedName>
        <fullName evidence="1">F-box domain-containing protein</fullName>
    </recommendedName>
</protein>
<comment type="caution">
    <text evidence="2">The sequence shown here is derived from an EMBL/GenBank/DDBJ whole genome shotgun (WGS) entry which is preliminary data.</text>
</comment>
<feature type="domain" description="F-box" evidence="1">
    <location>
        <begin position="6"/>
        <end position="54"/>
    </location>
</feature>
<evidence type="ECO:0000313" key="3">
    <source>
        <dbReference type="Proteomes" id="UP001215598"/>
    </source>
</evidence>
<gene>
    <name evidence="2" type="ORF">B0H16DRAFT_1880144</name>
</gene>
<dbReference type="EMBL" id="JARKIB010000011">
    <property type="protein sequence ID" value="KAJ7774970.1"/>
    <property type="molecule type" value="Genomic_DNA"/>
</dbReference>
<name>A0AAD7JZA4_9AGAR</name>
<dbReference type="InterPro" id="IPR032675">
    <property type="entry name" value="LRR_dom_sf"/>
</dbReference>
<keyword evidence="3" id="KW-1185">Reference proteome</keyword>
<dbReference type="AlphaFoldDB" id="A0AAD7JZA4"/>
<evidence type="ECO:0000259" key="1">
    <source>
        <dbReference type="PROSITE" id="PS50181"/>
    </source>
</evidence>
<dbReference type="InterPro" id="IPR036047">
    <property type="entry name" value="F-box-like_dom_sf"/>
</dbReference>
<dbReference type="SUPFAM" id="SSF52047">
    <property type="entry name" value="RNI-like"/>
    <property type="match status" value="1"/>
</dbReference>
<dbReference type="Pfam" id="PF12937">
    <property type="entry name" value="F-box-like"/>
    <property type="match status" value="1"/>
</dbReference>
<dbReference type="SUPFAM" id="SSF81383">
    <property type="entry name" value="F-box domain"/>
    <property type="match status" value="1"/>
</dbReference>
<sequence length="488" mass="54279">MDSPPEDIFTSLPSELLAQIFKHATITSSTLITYSAVSRHWRSTALTPDLWASINVPFSCRNPAALIQASLERSKSCLFDITLALPDPAHMPVVTSVMLLVVEHVHRLRRLAISATSFSSTPEEVFGLLQNAQRAPQLVDLELSFMDRNPHLSMGIPQGKLLMQAPLLSSLRLHGVTSPVPFVGLRSLDIQGLRTTYADFRDMVTASPLLTVLTLPQLRLMFDLQSTALSPIDIPSLKTLALSFCKPHPSNELFPCHDLVSLLSVPNLEYLEIGGANAPDLAKSFQDNGFTKLRTLRLSNASITDRPFEAENFEFLRSLTMVEELELIHSHAEYLLPTVEKQKERLKVGGRRPRTRSINSRDLHSGLSYYVRPVPLAASRKSPPELSSSTPIYPNLRSISLDTFIAGETLWLYHIVLERPQLQLVKLSPMAERHMTTSLGIMDGVLQTKPHSHLQKLGDPEIASVNVGKLLRERVTVQEIDNDGFISV</sequence>
<reference evidence="2" key="1">
    <citation type="submission" date="2023-03" db="EMBL/GenBank/DDBJ databases">
        <title>Massive genome expansion in bonnet fungi (Mycena s.s.) driven by repeated elements and novel gene families across ecological guilds.</title>
        <authorList>
            <consortium name="Lawrence Berkeley National Laboratory"/>
            <person name="Harder C.B."/>
            <person name="Miyauchi S."/>
            <person name="Viragh M."/>
            <person name="Kuo A."/>
            <person name="Thoen E."/>
            <person name="Andreopoulos B."/>
            <person name="Lu D."/>
            <person name="Skrede I."/>
            <person name="Drula E."/>
            <person name="Henrissat B."/>
            <person name="Morin E."/>
            <person name="Kohler A."/>
            <person name="Barry K."/>
            <person name="LaButti K."/>
            <person name="Morin E."/>
            <person name="Salamov A."/>
            <person name="Lipzen A."/>
            <person name="Mereny Z."/>
            <person name="Hegedus B."/>
            <person name="Baldrian P."/>
            <person name="Stursova M."/>
            <person name="Weitz H."/>
            <person name="Taylor A."/>
            <person name="Grigoriev I.V."/>
            <person name="Nagy L.G."/>
            <person name="Martin F."/>
            <person name="Kauserud H."/>
        </authorList>
    </citation>
    <scope>NUCLEOTIDE SEQUENCE</scope>
    <source>
        <strain evidence="2">CBHHK182m</strain>
    </source>
</reference>
<dbReference type="Gene3D" id="3.80.10.10">
    <property type="entry name" value="Ribonuclease Inhibitor"/>
    <property type="match status" value="1"/>
</dbReference>
<dbReference type="InterPro" id="IPR001810">
    <property type="entry name" value="F-box_dom"/>
</dbReference>
<dbReference type="PANTHER" id="PTHR38926:SF5">
    <property type="entry name" value="F-BOX AND LEUCINE-RICH REPEAT PROTEIN 6"/>
    <property type="match status" value="1"/>
</dbReference>
<dbReference type="Proteomes" id="UP001215598">
    <property type="component" value="Unassembled WGS sequence"/>
</dbReference>
<dbReference type="PROSITE" id="PS50181">
    <property type="entry name" value="FBOX"/>
    <property type="match status" value="1"/>
</dbReference>
<proteinExistence type="predicted"/>
<accession>A0AAD7JZA4</accession>